<accession>A0ABY4RCC4</accession>
<reference evidence="1" key="1">
    <citation type="submission" date="2021-09" db="EMBL/GenBank/DDBJ databases">
        <title>First case of bloodstream infection caused by Mixta hanseatica sp. nov., a member of the Erwiniaceae family.</title>
        <authorList>
            <person name="Both A."/>
            <person name="Huang J."/>
            <person name="Wenzel P."/>
            <person name="Aepfelbacher M."/>
            <person name="Rohde H."/>
            <person name="Christner M."/>
            <person name="Hentschke M."/>
        </authorList>
    </citation>
    <scope>NUCLEOTIDE SEQUENCE</scope>
    <source>
        <strain evidence="1">X22927</strain>
    </source>
</reference>
<protein>
    <recommendedName>
        <fullName evidence="3">Anti-adapter protein IraM</fullName>
    </recommendedName>
</protein>
<dbReference type="Pfam" id="PF11183">
    <property type="entry name" value="PmrD"/>
    <property type="match status" value="1"/>
</dbReference>
<keyword evidence="2" id="KW-1185">Reference proteome</keyword>
<organism evidence="1 2">
    <name type="scientific">Mixta hanseatica</name>
    <dbReference type="NCBI Taxonomy" id="2872648"/>
    <lineage>
        <taxon>Bacteria</taxon>
        <taxon>Pseudomonadati</taxon>
        <taxon>Pseudomonadota</taxon>
        <taxon>Gammaproteobacteria</taxon>
        <taxon>Enterobacterales</taxon>
        <taxon>Erwiniaceae</taxon>
        <taxon>Mixta</taxon>
    </lineage>
</organism>
<proteinExistence type="predicted"/>
<dbReference type="InterPro" id="IPR044854">
    <property type="entry name" value="IraM/PmrD"/>
</dbReference>
<dbReference type="InterPro" id="IPR038679">
    <property type="entry name" value="PmrD_sf"/>
</dbReference>
<evidence type="ECO:0000313" key="1">
    <source>
        <dbReference type="EMBL" id="UQY45749.1"/>
    </source>
</evidence>
<dbReference type="RefSeq" id="WP_249894300.1">
    <property type="nucleotide sequence ID" value="NZ_CP082904.1"/>
</dbReference>
<gene>
    <name evidence="1" type="ORF">K6958_08920</name>
</gene>
<dbReference type="EMBL" id="CP082904">
    <property type="protein sequence ID" value="UQY45749.1"/>
    <property type="molecule type" value="Genomic_DNA"/>
</dbReference>
<evidence type="ECO:0008006" key="3">
    <source>
        <dbReference type="Google" id="ProtNLM"/>
    </source>
</evidence>
<name>A0ABY4RCC4_9GAMM</name>
<sequence>MQYSVMDSLMCPLTGTVFSGVITNKNLKLIIWYQGETIIQAGDLLSTVGEELLVNGLHSDITIISVFPFNRANWTLLSKRTGCPANGAFLPSACHRPDTCRFARCPYGLEKQGPDKATHLMHQDIK</sequence>
<dbReference type="Gene3D" id="2.40.50.650">
    <property type="match status" value="1"/>
</dbReference>
<evidence type="ECO:0000313" key="2">
    <source>
        <dbReference type="Proteomes" id="UP001056635"/>
    </source>
</evidence>
<dbReference type="Proteomes" id="UP001056635">
    <property type="component" value="Chromosome"/>
</dbReference>